<organism evidence="3 4">
    <name type="scientific">Mus spicilegus</name>
    <name type="common">Mound-building mouse</name>
    <dbReference type="NCBI Taxonomy" id="10103"/>
    <lineage>
        <taxon>Eukaryota</taxon>
        <taxon>Metazoa</taxon>
        <taxon>Chordata</taxon>
        <taxon>Craniata</taxon>
        <taxon>Vertebrata</taxon>
        <taxon>Euteleostomi</taxon>
        <taxon>Mammalia</taxon>
        <taxon>Eutheria</taxon>
        <taxon>Euarchontoglires</taxon>
        <taxon>Glires</taxon>
        <taxon>Rodentia</taxon>
        <taxon>Myomorpha</taxon>
        <taxon>Muroidea</taxon>
        <taxon>Muridae</taxon>
        <taxon>Murinae</taxon>
        <taxon>Mus</taxon>
        <taxon>Mus</taxon>
    </lineage>
</organism>
<dbReference type="GO" id="GO:0006085">
    <property type="term" value="P:acetyl-CoA biosynthetic process"/>
    <property type="evidence" value="ECO:0007669"/>
    <property type="project" value="TreeGrafter"/>
</dbReference>
<dbReference type="Gene3D" id="3.40.50.12780">
    <property type="entry name" value="N-terminal domain of ligase-like"/>
    <property type="match status" value="1"/>
</dbReference>
<dbReference type="InterPro" id="IPR032387">
    <property type="entry name" value="ACAS_N"/>
</dbReference>
<keyword evidence="4" id="KW-1185">Reference proteome</keyword>
<protein>
    <submittedName>
        <fullName evidence="3">Acyl-CoA synthetase short-chain family member 2</fullName>
    </submittedName>
</protein>
<dbReference type="Proteomes" id="UP000694415">
    <property type="component" value="Unplaced"/>
</dbReference>
<feature type="compositionally biased region" description="Basic and acidic residues" evidence="1">
    <location>
        <begin position="48"/>
        <end position="70"/>
    </location>
</feature>
<dbReference type="AlphaFoldDB" id="A0A8C6GAN1"/>
<evidence type="ECO:0000259" key="2">
    <source>
        <dbReference type="Pfam" id="PF16177"/>
    </source>
</evidence>
<accession>A0A8C6GAN1</accession>
<reference evidence="3" key="1">
    <citation type="submission" date="2025-08" db="UniProtKB">
        <authorList>
            <consortium name="Ensembl"/>
        </authorList>
    </citation>
    <scope>IDENTIFICATION</scope>
</reference>
<reference evidence="3" key="2">
    <citation type="submission" date="2025-09" db="UniProtKB">
        <authorList>
            <consortium name="Ensembl"/>
        </authorList>
    </citation>
    <scope>IDENTIFICATION</scope>
</reference>
<dbReference type="GO" id="GO:0003987">
    <property type="term" value="F:acetate-CoA ligase activity"/>
    <property type="evidence" value="ECO:0007669"/>
    <property type="project" value="TreeGrafter"/>
</dbReference>
<dbReference type="SUPFAM" id="SSF56801">
    <property type="entry name" value="Acetyl-CoA synthetase-like"/>
    <property type="match status" value="1"/>
</dbReference>
<sequence length="235" mass="26851">MPRARPLASGSALTRGPASRVDLFSPPRHPQRPQRRTRCSELDAMGLPEERRKSGSGSRAREETGAEGRVRGWSPPPEVRRSAHVPSLQRYRELHRRSVEEPREFWGNIAKEFYWKTACPGPFLQYNFDVTKGKIFTEWMKGATTNICYNVLDRNVHEKKLGDKVAFYWVPSLVSVTEKEDTGMRRAMSQGRPPRSHTVNSWSRCVSSAMFSVNRVSMGVGEELEDLTLKFLGNW</sequence>
<dbReference type="GO" id="GO:0005737">
    <property type="term" value="C:cytoplasm"/>
    <property type="evidence" value="ECO:0007669"/>
    <property type="project" value="TreeGrafter"/>
</dbReference>
<dbReference type="Pfam" id="PF16177">
    <property type="entry name" value="ACAS_N"/>
    <property type="match status" value="1"/>
</dbReference>
<feature type="region of interest" description="Disordered" evidence="1">
    <location>
        <begin position="1"/>
        <end position="85"/>
    </location>
</feature>
<evidence type="ECO:0000256" key="1">
    <source>
        <dbReference type="SAM" id="MobiDB-lite"/>
    </source>
</evidence>
<proteinExistence type="predicted"/>
<feature type="domain" description="Acetyl-coenzyme A synthetase N-terminal" evidence="2">
    <location>
        <begin position="91"/>
        <end position="151"/>
    </location>
</feature>
<dbReference type="GeneTree" id="ENSGT00940000156358"/>
<evidence type="ECO:0000313" key="4">
    <source>
        <dbReference type="Proteomes" id="UP000694415"/>
    </source>
</evidence>
<dbReference type="PANTHER" id="PTHR24095:SF126">
    <property type="entry name" value="ACETYL-COENZYME A SYNTHETASE, CYTOPLASMIC"/>
    <property type="match status" value="1"/>
</dbReference>
<name>A0A8C6GAN1_MUSSI</name>
<dbReference type="InterPro" id="IPR042099">
    <property type="entry name" value="ANL_N_sf"/>
</dbReference>
<dbReference type="Ensembl" id="ENSMSIT00000003745.1">
    <property type="protein sequence ID" value="ENSMSIP00000002953.1"/>
    <property type="gene ID" value="ENSMSIG00000002548.1"/>
</dbReference>
<dbReference type="PANTHER" id="PTHR24095">
    <property type="entry name" value="ACETYL-COENZYME A SYNTHETASE"/>
    <property type="match status" value="1"/>
</dbReference>
<evidence type="ECO:0000313" key="3">
    <source>
        <dbReference type="Ensembl" id="ENSMSIP00000002953.1"/>
    </source>
</evidence>